<keyword evidence="1" id="KW-0805">Transcription regulation</keyword>
<dbReference type="InterPro" id="IPR007630">
    <property type="entry name" value="RNA_pol_sigma70_r4"/>
</dbReference>
<dbReference type="InterPro" id="IPR013325">
    <property type="entry name" value="RNA_pol_sigma_r2"/>
</dbReference>
<evidence type="ECO:0000259" key="5">
    <source>
        <dbReference type="Pfam" id="PF04542"/>
    </source>
</evidence>
<dbReference type="EMBL" id="QRUK01000011">
    <property type="protein sequence ID" value="RGR58944.1"/>
    <property type="molecule type" value="Genomic_DNA"/>
</dbReference>
<evidence type="ECO:0000313" key="8">
    <source>
        <dbReference type="Proteomes" id="UP000283652"/>
    </source>
</evidence>
<dbReference type="GO" id="GO:0016987">
    <property type="term" value="F:sigma factor activity"/>
    <property type="evidence" value="ECO:0007669"/>
    <property type="project" value="UniProtKB-KW"/>
</dbReference>
<evidence type="ECO:0000256" key="2">
    <source>
        <dbReference type="ARBA" id="ARBA00023082"/>
    </source>
</evidence>
<gene>
    <name evidence="7" type="ORF">DWY33_07675</name>
</gene>
<reference evidence="7 8" key="1">
    <citation type="submission" date="2018-08" db="EMBL/GenBank/DDBJ databases">
        <title>A genome reference for cultivated species of the human gut microbiota.</title>
        <authorList>
            <person name="Zou Y."/>
            <person name="Xue W."/>
            <person name="Luo G."/>
        </authorList>
    </citation>
    <scope>NUCLEOTIDE SEQUENCE [LARGE SCALE GENOMIC DNA]</scope>
    <source>
        <strain evidence="7 8">AF25-11</strain>
    </source>
</reference>
<dbReference type="SUPFAM" id="SSF88946">
    <property type="entry name" value="Sigma2 domain of RNA polymerase sigma factors"/>
    <property type="match status" value="1"/>
</dbReference>
<dbReference type="PANTHER" id="PTHR30385">
    <property type="entry name" value="SIGMA FACTOR F FLAGELLAR"/>
    <property type="match status" value="1"/>
</dbReference>
<evidence type="ECO:0000259" key="6">
    <source>
        <dbReference type="Pfam" id="PF04545"/>
    </source>
</evidence>
<evidence type="ECO:0008006" key="9">
    <source>
        <dbReference type="Google" id="ProtNLM"/>
    </source>
</evidence>
<dbReference type="Pfam" id="PF04542">
    <property type="entry name" value="Sigma70_r2"/>
    <property type="match status" value="1"/>
</dbReference>
<dbReference type="SUPFAM" id="SSF88659">
    <property type="entry name" value="Sigma3 and sigma4 domains of RNA polymerase sigma factors"/>
    <property type="match status" value="1"/>
</dbReference>
<evidence type="ECO:0000256" key="3">
    <source>
        <dbReference type="ARBA" id="ARBA00023125"/>
    </source>
</evidence>
<dbReference type="NCBIfam" id="TIGR02937">
    <property type="entry name" value="sigma70-ECF"/>
    <property type="match status" value="1"/>
</dbReference>
<dbReference type="Gene3D" id="1.20.140.160">
    <property type="match status" value="1"/>
</dbReference>
<protein>
    <recommendedName>
        <fullName evidence="9">Sigma-70 family RNA polymerase sigma factor</fullName>
    </recommendedName>
</protein>
<dbReference type="AlphaFoldDB" id="A0A412F0X4"/>
<dbReference type="Proteomes" id="UP000283652">
    <property type="component" value="Unassembled WGS sequence"/>
</dbReference>
<dbReference type="InterPro" id="IPR013324">
    <property type="entry name" value="RNA_pol_sigma_r3/r4-like"/>
</dbReference>
<keyword evidence="2" id="KW-0731">Sigma factor</keyword>
<comment type="caution">
    <text evidence="7">The sequence shown here is derived from an EMBL/GenBank/DDBJ whole genome shotgun (WGS) entry which is preliminary data.</text>
</comment>
<keyword evidence="4" id="KW-0804">Transcription</keyword>
<keyword evidence="3" id="KW-0238">DNA-binding</keyword>
<dbReference type="InterPro" id="IPR000943">
    <property type="entry name" value="RNA_pol_sigma70"/>
</dbReference>
<dbReference type="Pfam" id="PF04545">
    <property type="entry name" value="Sigma70_r4"/>
    <property type="match status" value="1"/>
</dbReference>
<dbReference type="InterPro" id="IPR007627">
    <property type="entry name" value="RNA_pol_sigma70_r2"/>
</dbReference>
<dbReference type="GO" id="GO:0006352">
    <property type="term" value="P:DNA-templated transcription initiation"/>
    <property type="evidence" value="ECO:0007669"/>
    <property type="project" value="InterPro"/>
</dbReference>
<dbReference type="Gene3D" id="1.10.1740.10">
    <property type="match status" value="1"/>
</dbReference>
<feature type="domain" description="RNA polymerase sigma-70 region 2" evidence="5">
    <location>
        <begin position="47"/>
        <end position="106"/>
    </location>
</feature>
<dbReference type="GO" id="GO:0003677">
    <property type="term" value="F:DNA binding"/>
    <property type="evidence" value="ECO:0007669"/>
    <property type="project" value="UniProtKB-KW"/>
</dbReference>
<feature type="domain" description="RNA polymerase sigma-70 region 4" evidence="6">
    <location>
        <begin position="218"/>
        <end position="262"/>
    </location>
</feature>
<sequence length="271" mass="31846">MKKMKNCRCKTLEMQRMRNDARMSRELKERELIGKAKQGDKSALLALYEQYTPLLKKLCRNRADYSNVLETDDLLQECFIALKNAVKRYNFDAESSFKTYLFNCVKWHLYRVTAQLAFVPEYQLQMIIKIKKFREDYEKKYGHMPDNGIVMHEFYISGDCLRELDVLKDLKVTSLDVPIDEDGESTLADLLPGVNNLEENTVKKLSITQFWELLNDILLPAESEIIKLFYLDGLTVPQIAEHTGDTEKQVRHLQQRALKKLRMRQKLKEII</sequence>
<proteinExistence type="predicted"/>
<name>A0A412F0X4_9FIRM</name>
<dbReference type="PRINTS" id="PR00046">
    <property type="entry name" value="SIGMA70FCT"/>
</dbReference>
<evidence type="ECO:0000256" key="4">
    <source>
        <dbReference type="ARBA" id="ARBA00023163"/>
    </source>
</evidence>
<evidence type="ECO:0000256" key="1">
    <source>
        <dbReference type="ARBA" id="ARBA00023015"/>
    </source>
</evidence>
<accession>A0A412F0X4</accession>
<dbReference type="InterPro" id="IPR014284">
    <property type="entry name" value="RNA_pol_sigma-70_dom"/>
</dbReference>
<organism evidence="7 8">
    <name type="scientific">Dorea formicigenerans</name>
    <dbReference type="NCBI Taxonomy" id="39486"/>
    <lineage>
        <taxon>Bacteria</taxon>
        <taxon>Bacillati</taxon>
        <taxon>Bacillota</taxon>
        <taxon>Clostridia</taxon>
        <taxon>Lachnospirales</taxon>
        <taxon>Lachnospiraceae</taxon>
        <taxon>Dorea</taxon>
    </lineage>
</organism>
<evidence type="ECO:0000313" key="7">
    <source>
        <dbReference type="EMBL" id="RGR58944.1"/>
    </source>
</evidence>